<evidence type="ECO:0000256" key="3">
    <source>
        <dbReference type="ARBA" id="ARBA00022448"/>
    </source>
</evidence>
<evidence type="ECO:0000313" key="18">
    <source>
        <dbReference type="EMBL" id="TGD42031.1"/>
    </source>
</evidence>
<dbReference type="Pfam" id="PF22461">
    <property type="entry name" value="SLBB_2"/>
    <property type="match status" value="1"/>
</dbReference>
<sequence>MNVLTSKGAKALCLVALVASTAACGLPRSGPTKAEIFKGSVLKEGDAFIVTVNQRVTRATAVIPAFGFSSGFLNAGVMGADTISSGDTLGLTIFENVRDDPLLGNTGQRVSALEEVQVDGQGYIFVPYAGRIKAAGQTPEGLRQAITRKLDTQTPDPQVAVTRLAGDGSSVSVQGSVGATGVYAIERPTRQLSAMIARAGGVAIEPDVAVIRVTRGAHSGRVWLQDLYANPALDIALRPGDKIVVERDTRAFVALGATGAQNRVPFETQTLSAIEAIAIVGGLNTNLADPTGVFVFRNEPEEIANAVLGRKDLRGAQRMVYVLDLTQPTGMFEARDFVVRDGDTVYVTEAPFVQWQKTLSAITGTAGAASSISDVGTGG</sequence>
<dbReference type="Gene3D" id="3.30.1950.10">
    <property type="entry name" value="wza like domain"/>
    <property type="match status" value="1"/>
</dbReference>
<evidence type="ECO:0000256" key="8">
    <source>
        <dbReference type="ARBA" id="ARBA00023047"/>
    </source>
</evidence>
<evidence type="ECO:0000259" key="16">
    <source>
        <dbReference type="Pfam" id="PF02563"/>
    </source>
</evidence>
<accession>A0ABY2KM03</accession>
<keyword evidence="14" id="KW-0449">Lipoprotein</keyword>
<evidence type="ECO:0000256" key="5">
    <source>
        <dbReference type="ARBA" id="ARBA00022597"/>
    </source>
</evidence>
<dbReference type="RefSeq" id="WP_135432964.1">
    <property type="nucleotide sequence ID" value="NZ_RPEM01000012.1"/>
</dbReference>
<keyword evidence="7 15" id="KW-0732">Signal</keyword>
<comment type="subcellular location">
    <subcellularLocation>
        <location evidence="1">Cell outer membrane</location>
        <topology evidence="1">Multi-pass membrane protein</topology>
    </subcellularLocation>
</comment>
<evidence type="ECO:0000256" key="13">
    <source>
        <dbReference type="ARBA" id="ARBA00023237"/>
    </source>
</evidence>
<evidence type="ECO:0000256" key="2">
    <source>
        <dbReference type="ARBA" id="ARBA00009450"/>
    </source>
</evidence>
<evidence type="ECO:0000313" key="19">
    <source>
        <dbReference type="Proteomes" id="UP000297741"/>
    </source>
</evidence>
<gene>
    <name evidence="18" type="ORF">EEB11_15845</name>
</gene>
<dbReference type="Gene3D" id="3.10.560.10">
    <property type="entry name" value="Outer membrane lipoprotein wza domain like"/>
    <property type="match status" value="2"/>
</dbReference>
<keyword evidence="9" id="KW-0406">Ion transport</keyword>
<name>A0ABY2KM03_9RHOB</name>
<dbReference type="PANTHER" id="PTHR33619:SF3">
    <property type="entry name" value="POLYSACCHARIDE EXPORT PROTEIN GFCE-RELATED"/>
    <property type="match status" value="1"/>
</dbReference>
<dbReference type="PROSITE" id="PS51257">
    <property type="entry name" value="PROKAR_LIPOPROTEIN"/>
    <property type="match status" value="1"/>
</dbReference>
<evidence type="ECO:0000256" key="7">
    <source>
        <dbReference type="ARBA" id="ARBA00022729"/>
    </source>
</evidence>
<keyword evidence="6" id="KW-0812">Transmembrane</keyword>
<keyword evidence="11" id="KW-0472">Membrane</keyword>
<keyword evidence="19" id="KW-1185">Reference proteome</keyword>
<dbReference type="EMBL" id="RPEM01000012">
    <property type="protein sequence ID" value="TGD42031.1"/>
    <property type="molecule type" value="Genomic_DNA"/>
</dbReference>
<keyword evidence="3" id="KW-0813">Transport</keyword>
<keyword evidence="12" id="KW-0564">Palmitate</keyword>
<dbReference type="InterPro" id="IPR054765">
    <property type="entry name" value="SLBB_dom"/>
</dbReference>
<dbReference type="Proteomes" id="UP000297741">
    <property type="component" value="Unassembled WGS sequence"/>
</dbReference>
<protein>
    <submittedName>
        <fullName evidence="18">Polysaccharide export protein</fullName>
    </submittedName>
</protein>
<keyword evidence="5" id="KW-0762">Sugar transport</keyword>
<evidence type="ECO:0000256" key="10">
    <source>
        <dbReference type="ARBA" id="ARBA00023114"/>
    </source>
</evidence>
<evidence type="ECO:0000256" key="11">
    <source>
        <dbReference type="ARBA" id="ARBA00023136"/>
    </source>
</evidence>
<reference evidence="18 19" key="1">
    <citation type="submission" date="2018-11" db="EMBL/GenBank/DDBJ databases">
        <title>Tabrizicola sp. isolated from sediment of alpine lake.</title>
        <authorList>
            <person name="Liu Z."/>
        </authorList>
    </citation>
    <scope>NUCLEOTIDE SEQUENCE [LARGE SCALE GENOMIC DNA]</scope>
    <source>
        <strain evidence="18 19">DRYC-M-16</strain>
    </source>
</reference>
<evidence type="ECO:0000259" key="17">
    <source>
        <dbReference type="Pfam" id="PF22461"/>
    </source>
</evidence>
<feature type="chain" id="PRO_5046288183" evidence="15">
    <location>
        <begin position="26"/>
        <end position="379"/>
    </location>
</feature>
<evidence type="ECO:0000256" key="4">
    <source>
        <dbReference type="ARBA" id="ARBA00022452"/>
    </source>
</evidence>
<dbReference type="Pfam" id="PF02563">
    <property type="entry name" value="Poly_export"/>
    <property type="match status" value="1"/>
</dbReference>
<comment type="similarity">
    <text evidence="2">Belongs to the BexD/CtrA/VexA family.</text>
</comment>
<evidence type="ECO:0000256" key="9">
    <source>
        <dbReference type="ARBA" id="ARBA00023065"/>
    </source>
</evidence>
<keyword evidence="4" id="KW-1134">Transmembrane beta strand</keyword>
<comment type="caution">
    <text evidence="18">The sequence shown here is derived from an EMBL/GenBank/DDBJ whole genome shotgun (WGS) entry which is preliminary data.</text>
</comment>
<evidence type="ECO:0000256" key="1">
    <source>
        <dbReference type="ARBA" id="ARBA00004571"/>
    </source>
</evidence>
<keyword evidence="13" id="KW-0998">Cell outer membrane</keyword>
<evidence type="ECO:0000256" key="14">
    <source>
        <dbReference type="ARBA" id="ARBA00023288"/>
    </source>
</evidence>
<feature type="domain" description="Polysaccharide export protein N-terminal" evidence="16">
    <location>
        <begin position="82"/>
        <end position="162"/>
    </location>
</feature>
<dbReference type="InterPro" id="IPR003715">
    <property type="entry name" value="Poly_export_N"/>
</dbReference>
<proteinExistence type="inferred from homology"/>
<evidence type="ECO:0000256" key="12">
    <source>
        <dbReference type="ARBA" id="ARBA00023139"/>
    </source>
</evidence>
<feature type="signal peptide" evidence="15">
    <location>
        <begin position="1"/>
        <end position="25"/>
    </location>
</feature>
<organism evidence="18 19">
    <name type="scientific">Pseudotabrizicola sediminis</name>
    <dbReference type="NCBI Taxonomy" id="2486418"/>
    <lineage>
        <taxon>Bacteria</taxon>
        <taxon>Pseudomonadati</taxon>
        <taxon>Pseudomonadota</taxon>
        <taxon>Alphaproteobacteria</taxon>
        <taxon>Rhodobacterales</taxon>
        <taxon>Paracoccaceae</taxon>
        <taxon>Pseudotabrizicola</taxon>
    </lineage>
</organism>
<evidence type="ECO:0000256" key="15">
    <source>
        <dbReference type="SAM" id="SignalP"/>
    </source>
</evidence>
<keyword evidence="8" id="KW-0625">Polysaccharide transport</keyword>
<evidence type="ECO:0000256" key="6">
    <source>
        <dbReference type="ARBA" id="ARBA00022692"/>
    </source>
</evidence>
<feature type="domain" description="SLBB" evidence="17">
    <location>
        <begin position="255"/>
        <end position="347"/>
    </location>
</feature>
<dbReference type="PANTHER" id="PTHR33619">
    <property type="entry name" value="POLYSACCHARIDE EXPORT PROTEIN GFCE-RELATED"/>
    <property type="match status" value="1"/>
</dbReference>
<dbReference type="InterPro" id="IPR049712">
    <property type="entry name" value="Poly_export"/>
</dbReference>
<keyword evidence="10" id="KW-0626">Porin</keyword>